<evidence type="ECO:0000313" key="2">
    <source>
        <dbReference type="Proteomes" id="UP000196320"/>
    </source>
</evidence>
<evidence type="ECO:0000313" key="1">
    <source>
        <dbReference type="EMBL" id="SJN40356.1"/>
    </source>
</evidence>
<dbReference type="AlphaFoldDB" id="A0A1R4K7U2"/>
<dbReference type="Proteomes" id="UP000196320">
    <property type="component" value="Unassembled WGS sequence"/>
</dbReference>
<accession>A0A1R4K7U2</accession>
<proteinExistence type="predicted"/>
<organism evidence="1 2">
    <name type="scientific">Microbacterium esteraromaticum</name>
    <dbReference type="NCBI Taxonomy" id="57043"/>
    <lineage>
        <taxon>Bacteria</taxon>
        <taxon>Bacillati</taxon>
        <taxon>Actinomycetota</taxon>
        <taxon>Actinomycetes</taxon>
        <taxon>Micrococcales</taxon>
        <taxon>Microbacteriaceae</taxon>
        <taxon>Microbacterium</taxon>
    </lineage>
</organism>
<protein>
    <submittedName>
        <fullName evidence="1">Uncharacterized protein</fullName>
    </submittedName>
</protein>
<keyword evidence="2" id="KW-1185">Reference proteome</keyword>
<dbReference type="EMBL" id="FUKO01000023">
    <property type="protein sequence ID" value="SJN40356.1"/>
    <property type="molecule type" value="Genomic_DNA"/>
</dbReference>
<gene>
    <name evidence="1" type="ORF">FM104_10950</name>
</gene>
<reference evidence="1 2" key="1">
    <citation type="submission" date="2017-02" db="EMBL/GenBank/DDBJ databases">
        <authorList>
            <person name="Peterson S.W."/>
        </authorList>
    </citation>
    <scope>NUCLEOTIDE SEQUENCE [LARGE SCALE GENOMIC DNA]</scope>
    <source>
        <strain evidence="1 2">B Mb 05.01</strain>
    </source>
</reference>
<name>A0A1R4K7U2_9MICO</name>
<sequence length="75" mass="8047">MCPRYRVGAGVLGRAGGEEPVKTICGIAESARVAAMDTFRTETGRGGLGFLRIVYIERGNAIGNRQNCRIDSYPA</sequence>